<dbReference type="Gene3D" id="3.30.200.20">
    <property type="entry name" value="Phosphorylase Kinase, domain 1"/>
    <property type="match status" value="1"/>
</dbReference>
<evidence type="ECO:0000313" key="2">
    <source>
        <dbReference type="Proteomes" id="UP000623681"/>
    </source>
</evidence>
<comment type="caution">
    <text evidence="1">The sequence shown here is derived from an EMBL/GenBank/DDBJ whole genome shotgun (WGS) entry which is preliminary data.</text>
</comment>
<protein>
    <recommendedName>
        <fullName evidence="3">Spore coat protein</fullName>
    </recommendedName>
</protein>
<dbReference type="GO" id="GO:0042601">
    <property type="term" value="C:endospore-forming forespore"/>
    <property type="evidence" value="ECO:0007669"/>
    <property type="project" value="TreeGrafter"/>
</dbReference>
<dbReference type="RefSeq" id="WP_202766305.1">
    <property type="nucleotide sequence ID" value="NZ_JAESWA010000017.1"/>
</dbReference>
<dbReference type="InterPro" id="IPR047175">
    <property type="entry name" value="CotS-like"/>
</dbReference>
<dbReference type="Gene3D" id="3.90.1200.10">
    <property type="match status" value="1"/>
</dbReference>
<dbReference type="PANTHER" id="PTHR39179">
    <property type="entry name" value="SPORE COAT PROTEIN I"/>
    <property type="match status" value="1"/>
</dbReference>
<sequence>MEHIIQRVLLNYNIIGYNAIKNGKCYIIDCGEDKFILNSHRRNKKGIKELFQFKEDIYNNGFRKTSRVVKSNNGNSYIITKDRIYYLTTYIENENKMELSLFYKSTMQVLRNFHKCTKELHPEKYRLRREYGKTIDKYIRRLVFLVNLKQELNMKIIKAPLDSKVYDILNAYDNIFDKCLLILRSVVPKSSEKLLRYKFCISNLGLDNFGEVEGKILLRDIPKIKQSYYLTDLGSLLNSIENSSSIKWNYSFFEELVNTYNKEETFIDEEIYLLYCFTIFPYRLYEICKGIYKKQNTSNINILRNEFDYLIEVKENLDLWIKKFEEKYNM</sequence>
<evidence type="ECO:0008006" key="3">
    <source>
        <dbReference type="Google" id="ProtNLM"/>
    </source>
</evidence>
<evidence type="ECO:0000313" key="1">
    <source>
        <dbReference type="EMBL" id="MBL4930925.1"/>
    </source>
</evidence>
<dbReference type="PANTHER" id="PTHR39179:SF3">
    <property type="entry name" value="COTS-RELATED PROTEIN"/>
    <property type="match status" value="1"/>
</dbReference>
<dbReference type="AlphaFoldDB" id="A0A937FDP1"/>
<gene>
    <name evidence="1" type="ORF">JK634_03845</name>
</gene>
<reference evidence="1" key="1">
    <citation type="submission" date="2021-01" db="EMBL/GenBank/DDBJ databases">
        <title>Genome public.</title>
        <authorList>
            <person name="Liu C."/>
            <person name="Sun Q."/>
        </authorList>
    </citation>
    <scope>NUCLEOTIDE SEQUENCE</scope>
    <source>
        <strain evidence="1">YIM B02565</strain>
    </source>
</reference>
<dbReference type="InterPro" id="IPR011009">
    <property type="entry name" value="Kinase-like_dom_sf"/>
</dbReference>
<name>A0A937FDP1_9CLOT</name>
<proteinExistence type="predicted"/>
<organism evidence="1 2">
    <name type="scientific">Clostridium paridis</name>
    <dbReference type="NCBI Taxonomy" id="2803863"/>
    <lineage>
        <taxon>Bacteria</taxon>
        <taxon>Bacillati</taxon>
        <taxon>Bacillota</taxon>
        <taxon>Clostridia</taxon>
        <taxon>Eubacteriales</taxon>
        <taxon>Clostridiaceae</taxon>
        <taxon>Clostridium</taxon>
    </lineage>
</organism>
<dbReference type="Proteomes" id="UP000623681">
    <property type="component" value="Unassembled WGS sequence"/>
</dbReference>
<dbReference type="SUPFAM" id="SSF56112">
    <property type="entry name" value="Protein kinase-like (PK-like)"/>
    <property type="match status" value="1"/>
</dbReference>
<accession>A0A937FDP1</accession>
<dbReference type="EMBL" id="JAESWA010000017">
    <property type="protein sequence ID" value="MBL4930925.1"/>
    <property type="molecule type" value="Genomic_DNA"/>
</dbReference>
<keyword evidence="2" id="KW-1185">Reference proteome</keyword>